<dbReference type="InterPro" id="IPR036698">
    <property type="entry name" value="TM1070-like_sf"/>
</dbReference>
<dbReference type="HOGENOM" id="CLU_143451_0_0_11"/>
<keyword evidence="2" id="KW-1185">Reference proteome</keyword>
<sequence>MTNSPIGHRRWAFTAGNIPARGSGPEPEFTSRDELCILNAGSADACAAVTVYFADRDPVGVYRIMVPAARVRHVRINDLIEPEAVPLTVPYAMVVTCGAPIVVQVRRLDTRQSALALTVDSGMPG</sequence>
<dbReference type="InterPro" id="IPR009794">
    <property type="entry name" value="ASRT"/>
</dbReference>
<dbReference type="KEGG" id="asd:AS9A_1407"/>
<dbReference type="SUPFAM" id="SSF89232">
    <property type="entry name" value="Hypothetical protein TM1070"/>
    <property type="match status" value="1"/>
</dbReference>
<dbReference type="PIRSF" id="PIRSF008711">
    <property type="entry name" value="UCP008711"/>
    <property type="match status" value="1"/>
</dbReference>
<reference evidence="1 2" key="1">
    <citation type="journal article" date="2011" name="J. Bacteriol.">
        <title>Complete genome sequence of Amycolicicoccus subflavus DQS3-9A1T, an actinomycete isolated from crude oil-polluted soil.</title>
        <authorList>
            <person name="Cai M."/>
            <person name="Chen W.M."/>
            <person name="Nie Y."/>
            <person name="Chi C.Q."/>
            <person name="Wang Y.N."/>
            <person name="Tang Y.Q."/>
            <person name="Li G.Y."/>
            <person name="Wu X.L."/>
        </authorList>
    </citation>
    <scope>NUCLEOTIDE SEQUENCE [LARGE SCALE GENOMIC DNA]</scope>
    <source>
        <strain evidence="2">DSM 45089 / DQS3-9A1</strain>
    </source>
</reference>
<dbReference type="OrthoDB" id="512504at2"/>
<proteinExistence type="predicted"/>
<evidence type="ECO:0008006" key="3">
    <source>
        <dbReference type="Google" id="ProtNLM"/>
    </source>
</evidence>
<dbReference type="eggNOG" id="COG4288">
    <property type="taxonomic scope" value="Bacteria"/>
</dbReference>
<evidence type="ECO:0000313" key="2">
    <source>
        <dbReference type="Proteomes" id="UP000009235"/>
    </source>
</evidence>
<gene>
    <name evidence="1" type="ordered locus">AS9A_1407</name>
</gene>
<evidence type="ECO:0000313" key="1">
    <source>
        <dbReference type="EMBL" id="AEF39859.1"/>
    </source>
</evidence>
<protein>
    <recommendedName>
        <fullName evidence="3">Sensory rhodopsin transducer</fullName>
    </recommendedName>
</protein>
<dbReference type="STRING" id="443218.AS9A_1407"/>
<accession>F6EGD4</accession>
<dbReference type="AlphaFoldDB" id="F6EGD4"/>
<organism evidence="1 2">
    <name type="scientific">Hoyosella subflava (strain DSM 45089 / JCM 17490 / NBRC 109087 / DQS3-9A1)</name>
    <name type="common">Amycolicicoccus subflavus</name>
    <dbReference type="NCBI Taxonomy" id="443218"/>
    <lineage>
        <taxon>Bacteria</taxon>
        <taxon>Bacillati</taxon>
        <taxon>Actinomycetota</taxon>
        <taxon>Actinomycetes</taxon>
        <taxon>Mycobacteriales</taxon>
        <taxon>Hoyosellaceae</taxon>
        <taxon>Hoyosella</taxon>
    </lineage>
</organism>
<dbReference type="Pfam" id="PF07100">
    <property type="entry name" value="ASRT"/>
    <property type="match status" value="1"/>
</dbReference>
<dbReference type="Gene3D" id="2.60.290.11">
    <property type="entry name" value="TM1070-like"/>
    <property type="match status" value="1"/>
</dbReference>
<dbReference type="EMBL" id="CP002786">
    <property type="protein sequence ID" value="AEF39859.1"/>
    <property type="molecule type" value="Genomic_DNA"/>
</dbReference>
<dbReference type="Proteomes" id="UP000009235">
    <property type="component" value="Chromosome"/>
</dbReference>
<dbReference type="RefSeq" id="WP_013806208.1">
    <property type="nucleotide sequence ID" value="NC_015564.1"/>
</dbReference>
<name>F6EGD4_HOYSD</name>